<name>A0A1X6X617_9MICO</name>
<keyword evidence="3" id="KW-1185">Reference proteome</keyword>
<dbReference type="Gene3D" id="1.10.260.40">
    <property type="entry name" value="lambda repressor-like DNA-binding domains"/>
    <property type="match status" value="1"/>
</dbReference>
<sequence length="101" mass="11180">MALTLEEYIARHSVDEERVQAHQNTMLAQVRAYRLRELREQAGLTQALVAERIGVGQRQVSTIENGDLESTRSGTIRGYLEAVGGGLAVDFVIGDQRIQVV</sequence>
<dbReference type="RefSeq" id="WP_087104886.1">
    <property type="nucleotide sequence ID" value="NZ_FWFG01000099.1"/>
</dbReference>
<accession>A0A1X6X617</accession>
<dbReference type="InterPro" id="IPR010982">
    <property type="entry name" value="Lambda_DNA-bd_dom_sf"/>
</dbReference>
<dbReference type="GO" id="GO:0003677">
    <property type="term" value="F:DNA binding"/>
    <property type="evidence" value="ECO:0007669"/>
    <property type="project" value="InterPro"/>
</dbReference>
<reference evidence="2 3" key="1">
    <citation type="submission" date="2017-02" db="EMBL/GenBank/DDBJ databases">
        <authorList>
            <person name="Peterson S.W."/>
        </authorList>
    </citation>
    <scope>NUCLEOTIDE SEQUENCE [LARGE SCALE GENOMIC DNA]</scope>
    <source>
        <strain evidence="2 3">CIP104813</strain>
    </source>
</reference>
<dbReference type="OrthoDB" id="5738376at2"/>
<protein>
    <submittedName>
        <fullName evidence="2">Transcriptional regulator, XRE family</fullName>
    </submittedName>
</protein>
<dbReference type="CDD" id="cd00093">
    <property type="entry name" value="HTH_XRE"/>
    <property type="match status" value="1"/>
</dbReference>
<dbReference type="PROSITE" id="PS50943">
    <property type="entry name" value="HTH_CROC1"/>
    <property type="match status" value="1"/>
</dbReference>
<evidence type="ECO:0000259" key="1">
    <source>
        <dbReference type="PROSITE" id="PS50943"/>
    </source>
</evidence>
<evidence type="ECO:0000313" key="3">
    <source>
        <dbReference type="Proteomes" id="UP000195981"/>
    </source>
</evidence>
<dbReference type="EMBL" id="FWFG01000099">
    <property type="protein sequence ID" value="SLM94543.1"/>
    <property type="molecule type" value="Genomic_DNA"/>
</dbReference>
<dbReference type="SUPFAM" id="SSF47413">
    <property type="entry name" value="lambda repressor-like DNA-binding domains"/>
    <property type="match status" value="1"/>
</dbReference>
<dbReference type="Pfam" id="PF13560">
    <property type="entry name" value="HTH_31"/>
    <property type="match status" value="1"/>
</dbReference>
<gene>
    <name evidence="2" type="ORF">FM110_11465</name>
</gene>
<dbReference type="SMART" id="SM00530">
    <property type="entry name" value="HTH_XRE"/>
    <property type="match status" value="1"/>
</dbReference>
<dbReference type="InterPro" id="IPR001387">
    <property type="entry name" value="Cro/C1-type_HTH"/>
</dbReference>
<feature type="domain" description="HTH cro/C1-type" evidence="1">
    <location>
        <begin position="35"/>
        <end position="66"/>
    </location>
</feature>
<proteinExistence type="predicted"/>
<dbReference type="AlphaFoldDB" id="A0A1X6X617"/>
<dbReference type="Proteomes" id="UP000195981">
    <property type="component" value="Unassembled WGS sequence"/>
</dbReference>
<organism evidence="2 3">
    <name type="scientific">Brachybacterium nesterenkovii</name>
    <dbReference type="NCBI Taxonomy" id="47847"/>
    <lineage>
        <taxon>Bacteria</taxon>
        <taxon>Bacillati</taxon>
        <taxon>Actinomycetota</taxon>
        <taxon>Actinomycetes</taxon>
        <taxon>Micrococcales</taxon>
        <taxon>Dermabacteraceae</taxon>
        <taxon>Brachybacterium</taxon>
    </lineage>
</organism>
<evidence type="ECO:0000313" key="2">
    <source>
        <dbReference type="EMBL" id="SLM94543.1"/>
    </source>
</evidence>